<dbReference type="EMBL" id="JADYXP020000020">
    <property type="protein sequence ID" value="KAL0104232.1"/>
    <property type="molecule type" value="Genomic_DNA"/>
</dbReference>
<feature type="compositionally biased region" description="Basic and acidic residues" evidence="1">
    <location>
        <begin position="144"/>
        <end position="163"/>
    </location>
</feature>
<accession>A0AAW2ERD9</accession>
<sequence length="163" mass="18865">MKVKCQCHSPLNRMHFHGESTATARAFQANLPKTTRHKLASNRSRVTEDRLGIKNATIAATGEVSSRTSRRRVVLKRRMQFYGRIRREIRARESRRIHESSTLKPSVNAFDVNLEYLRDVQISRRPKMFRRRSCRSVSVPSGIADKRKYGGKRRDLSRRSGLG</sequence>
<gene>
    <name evidence="2" type="ORF">PUN28_017150</name>
</gene>
<evidence type="ECO:0000313" key="2">
    <source>
        <dbReference type="EMBL" id="KAL0104232.1"/>
    </source>
</evidence>
<evidence type="ECO:0000256" key="1">
    <source>
        <dbReference type="SAM" id="MobiDB-lite"/>
    </source>
</evidence>
<reference evidence="2 3" key="1">
    <citation type="submission" date="2023-03" db="EMBL/GenBank/DDBJ databases">
        <title>High recombination rates correlate with genetic variation in Cardiocondyla obscurior ants.</title>
        <authorList>
            <person name="Errbii M."/>
        </authorList>
    </citation>
    <scope>NUCLEOTIDE SEQUENCE [LARGE SCALE GENOMIC DNA]</scope>
    <source>
        <strain evidence="2">Alpha-2009</strain>
        <tissue evidence="2">Whole body</tissue>
    </source>
</reference>
<name>A0AAW2ERD9_9HYME</name>
<organism evidence="2 3">
    <name type="scientific">Cardiocondyla obscurior</name>
    <dbReference type="NCBI Taxonomy" id="286306"/>
    <lineage>
        <taxon>Eukaryota</taxon>
        <taxon>Metazoa</taxon>
        <taxon>Ecdysozoa</taxon>
        <taxon>Arthropoda</taxon>
        <taxon>Hexapoda</taxon>
        <taxon>Insecta</taxon>
        <taxon>Pterygota</taxon>
        <taxon>Neoptera</taxon>
        <taxon>Endopterygota</taxon>
        <taxon>Hymenoptera</taxon>
        <taxon>Apocrita</taxon>
        <taxon>Aculeata</taxon>
        <taxon>Formicoidea</taxon>
        <taxon>Formicidae</taxon>
        <taxon>Myrmicinae</taxon>
        <taxon>Cardiocondyla</taxon>
    </lineage>
</organism>
<dbReference type="AlphaFoldDB" id="A0AAW2ERD9"/>
<keyword evidence="3" id="KW-1185">Reference proteome</keyword>
<dbReference type="Proteomes" id="UP001430953">
    <property type="component" value="Unassembled WGS sequence"/>
</dbReference>
<comment type="caution">
    <text evidence="2">The sequence shown here is derived from an EMBL/GenBank/DDBJ whole genome shotgun (WGS) entry which is preliminary data.</text>
</comment>
<proteinExistence type="predicted"/>
<feature type="region of interest" description="Disordered" evidence="1">
    <location>
        <begin position="136"/>
        <end position="163"/>
    </location>
</feature>
<evidence type="ECO:0000313" key="3">
    <source>
        <dbReference type="Proteomes" id="UP001430953"/>
    </source>
</evidence>
<protein>
    <submittedName>
        <fullName evidence="2">Uncharacterized protein</fullName>
    </submittedName>
</protein>